<gene>
    <name evidence="1" type="ORF">BS47DRAFT_1293967</name>
</gene>
<reference evidence="1" key="1">
    <citation type="journal article" date="2020" name="Nat. Commun.">
        <title>Large-scale genome sequencing of mycorrhizal fungi provides insights into the early evolution of symbiotic traits.</title>
        <authorList>
            <person name="Miyauchi S."/>
            <person name="Kiss E."/>
            <person name="Kuo A."/>
            <person name="Drula E."/>
            <person name="Kohler A."/>
            <person name="Sanchez-Garcia M."/>
            <person name="Morin E."/>
            <person name="Andreopoulos B."/>
            <person name="Barry K.W."/>
            <person name="Bonito G."/>
            <person name="Buee M."/>
            <person name="Carver A."/>
            <person name="Chen C."/>
            <person name="Cichocki N."/>
            <person name="Clum A."/>
            <person name="Culley D."/>
            <person name="Crous P.W."/>
            <person name="Fauchery L."/>
            <person name="Girlanda M."/>
            <person name="Hayes R.D."/>
            <person name="Keri Z."/>
            <person name="LaButti K."/>
            <person name="Lipzen A."/>
            <person name="Lombard V."/>
            <person name="Magnuson J."/>
            <person name="Maillard F."/>
            <person name="Murat C."/>
            <person name="Nolan M."/>
            <person name="Ohm R.A."/>
            <person name="Pangilinan J."/>
            <person name="Pereira M.F."/>
            <person name="Perotto S."/>
            <person name="Peter M."/>
            <person name="Pfister S."/>
            <person name="Riley R."/>
            <person name="Sitrit Y."/>
            <person name="Stielow J.B."/>
            <person name="Szollosi G."/>
            <person name="Zifcakova L."/>
            <person name="Stursova M."/>
            <person name="Spatafora J.W."/>
            <person name="Tedersoo L."/>
            <person name="Vaario L.M."/>
            <person name="Yamada A."/>
            <person name="Yan M."/>
            <person name="Wang P."/>
            <person name="Xu J."/>
            <person name="Bruns T."/>
            <person name="Baldrian P."/>
            <person name="Vilgalys R."/>
            <person name="Dunand C."/>
            <person name="Henrissat B."/>
            <person name="Grigoriev I.V."/>
            <person name="Hibbett D."/>
            <person name="Nagy L.G."/>
            <person name="Martin F.M."/>
        </authorList>
    </citation>
    <scope>NUCLEOTIDE SEQUENCE</scope>
    <source>
        <strain evidence="1">UP504</strain>
    </source>
</reference>
<dbReference type="EMBL" id="MU128951">
    <property type="protein sequence ID" value="KAF9515392.1"/>
    <property type="molecule type" value="Genomic_DNA"/>
</dbReference>
<comment type="caution">
    <text evidence="1">The sequence shown here is derived from an EMBL/GenBank/DDBJ whole genome shotgun (WGS) entry which is preliminary data.</text>
</comment>
<dbReference type="AlphaFoldDB" id="A0A9P6DVJ3"/>
<name>A0A9P6DVJ3_9AGAM</name>
<dbReference type="Proteomes" id="UP000886523">
    <property type="component" value="Unassembled WGS sequence"/>
</dbReference>
<evidence type="ECO:0000313" key="1">
    <source>
        <dbReference type="EMBL" id="KAF9515392.1"/>
    </source>
</evidence>
<proteinExistence type="predicted"/>
<organism evidence="1 2">
    <name type="scientific">Hydnum rufescens UP504</name>
    <dbReference type="NCBI Taxonomy" id="1448309"/>
    <lineage>
        <taxon>Eukaryota</taxon>
        <taxon>Fungi</taxon>
        <taxon>Dikarya</taxon>
        <taxon>Basidiomycota</taxon>
        <taxon>Agaricomycotina</taxon>
        <taxon>Agaricomycetes</taxon>
        <taxon>Cantharellales</taxon>
        <taxon>Hydnaceae</taxon>
        <taxon>Hydnum</taxon>
    </lineage>
</organism>
<keyword evidence="2" id="KW-1185">Reference proteome</keyword>
<evidence type="ECO:0000313" key="2">
    <source>
        <dbReference type="Proteomes" id="UP000886523"/>
    </source>
</evidence>
<accession>A0A9P6DVJ3</accession>
<dbReference type="OrthoDB" id="2847449at2759"/>
<sequence length="121" mass="13615">MSIPKDTISGFTQIDQLKGDNWVAWKSHVTALLCLSGLYGLVNGMDPWPDLPKIGDLTTQEIKAERMWDMKDQQTQLLLQLVVSDTELVHLLGASMAHQMWKQLLEVKEPKGTLGVLMARQ</sequence>
<protein>
    <recommendedName>
        <fullName evidence="3">UBN2_3 domain-containing protein</fullName>
    </recommendedName>
</protein>
<evidence type="ECO:0008006" key="3">
    <source>
        <dbReference type="Google" id="ProtNLM"/>
    </source>
</evidence>